<dbReference type="Pfam" id="PF00787">
    <property type="entry name" value="PX"/>
    <property type="match status" value="1"/>
</dbReference>
<keyword evidence="5" id="KW-1185">Reference proteome</keyword>
<dbReference type="GO" id="GO:0035091">
    <property type="term" value="F:phosphatidylinositol binding"/>
    <property type="evidence" value="ECO:0007669"/>
    <property type="project" value="InterPro"/>
</dbReference>
<evidence type="ECO:0000313" key="4">
    <source>
        <dbReference type="EMBL" id="CAI2359893.1"/>
    </source>
</evidence>
<dbReference type="PROSITE" id="PS50195">
    <property type="entry name" value="PX"/>
    <property type="match status" value="1"/>
</dbReference>
<gene>
    <name evidence="4" type="ORF">ECRASSUSDP1_LOCUS1187</name>
</gene>
<feature type="domain" description="PX" evidence="3">
    <location>
        <begin position="171"/>
        <end position="283"/>
    </location>
</feature>
<evidence type="ECO:0000256" key="2">
    <source>
        <dbReference type="SAM" id="MobiDB-lite"/>
    </source>
</evidence>
<dbReference type="CDD" id="cd06093">
    <property type="entry name" value="PX_domain"/>
    <property type="match status" value="1"/>
</dbReference>
<dbReference type="Gene3D" id="3.30.1520.10">
    <property type="entry name" value="Phox-like domain"/>
    <property type="match status" value="1"/>
</dbReference>
<dbReference type="EMBL" id="CAMPGE010001124">
    <property type="protein sequence ID" value="CAI2359893.1"/>
    <property type="molecule type" value="Genomic_DNA"/>
</dbReference>
<dbReference type="SMART" id="SM00312">
    <property type="entry name" value="PX"/>
    <property type="match status" value="1"/>
</dbReference>
<dbReference type="SUPFAM" id="SSF64268">
    <property type="entry name" value="PX domain"/>
    <property type="match status" value="1"/>
</dbReference>
<dbReference type="PANTHER" id="PTHR10555:SF170">
    <property type="entry name" value="FI18122P1"/>
    <property type="match status" value="1"/>
</dbReference>
<dbReference type="AlphaFoldDB" id="A0AAD1X1R8"/>
<dbReference type="InterPro" id="IPR001683">
    <property type="entry name" value="PX_dom"/>
</dbReference>
<protein>
    <recommendedName>
        <fullName evidence="3">PX domain-containing protein</fullName>
    </recommendedName>
</protein>
<feature type="coiled-coil region" evidence="1">
    <location>
        <begin position="418"/>
        <end position="452"/>
    </location>
</feature>
<dbReference type="InterPro" id="IPR036871">
    <property type="entry name" value="PX_dom_sf"/>
</dbReference>
<organism evidence="4 5">
    <name type="scientific">Euplotes crassus</name>
    <dbReference type="NCBI Taxonomy" id="5936"/>
    <lineage>
        <taxon>Eukaryota</taxon>
        <taxon>Sar</taxon>
        <taxon>Alveolata</taxon>
        <taxon>Ciliophora</taxon>
        <taxon>Intramacronucleata</taxon>
        <taxon>Spirotrichea</taxon>
        <taxon>Hypotrichia</taxon>
        <taxon>Euplotida</taxon>
        <taxon>Euplotidae</taxon>
        <taxon>Moneuplotes</taxon>
    </lineage>
</organism>
<evidence type="ECO:0000313" key="5">
    <source>
        <dbReference type="Proteomes" id="UP001295684"/>
    </source>
</evidence>
<feature type="compositionally biased region" description="Basic and acidic residues" evidence="2">
    <location>
        <begin position="51"/>
        <end position="67"/>
    </location>
</feature>
<evidence type="ECO:0000259" key="3">
    <source>
        <dbReference type="PROSITE" id="PS50195"/>
    </source>
</evidence>
<sequence length="552" mass="65033">MEQKIPGEGKNSCVLLNSTLNLVEAYFKLFYRVSKRIEQRLYDYQNNSSADSKDLGDQRQNQEETKESYSYYTYSVDNESLDYDMKKYNESMIDNYGQESPIEYDERNEEPSEEVRMRVQQEKEPSKLFYVHQEDERLENLPIISNKKKIESDINHLHDKDSDQHSVSVMGEYRGDPKNFEVLDPQKGSHVAYTVKGYDMEGPFEGKRRYNDFFNLRNLLTARMPGIFIPPIPPKKMMFNKTDKFLEERGYFLQRFLQLTCRVKYIVSSDEFLLFSRPSGDFDKMIETLPKVDAEFLLNRFEKEFKFNFEEDEKEQQENMAVINSYTVFIKKILPILKGIKDQIKPMITERDIQNSNFPDLICLMTQFADCISGNPDSDDSIDSIYIQTANDISEKLKNPFKDYYLWLKGEIYDVQALSDTLESADKLRKTIDKLESKQKSTEAKLDKLNSKKMSFQTLFQKDSTKEESKKTCIEQIAKYKEDIEIYQKLTNICEKHVAREVIPKFKEEKTEIYYKMIQLISVGEIHNCRLATSFWNLLQSQIKKASKDAEE</sequence>
<proteinExistence type="predicted"/>
<accession>A0AAD1X1R8</accession>
<dbReference type="GO" id="GO:0005768">
    <property type="term" value="C:endosome"/>
    <property type="evidence" value="ECO:0007669"/>
    <property type="project" value="TreeGrafter"/>
</dbReference>
<name>A0AAD1X1R8_EUPCR</name>
<dbReference type="PANTHER" id="PTHR10555">
    <property type="entry name" value="SORTING NEXIN"/>
    <property type="match status" value="1"/>
</dbReference>
<comment type="caution">
    <text evidence="4">The sequence shown here is derived from an EMBL/GenBank/DDBJ whole genome shotgun (WGS) entry which is preliminary data.</text>
</comment>
<evidence type="ECO:0000256" key="1">
    <source>
        <dbReference type="SAM" id="Coils"/>
    </source>
</evidence>
<keyword evidence="1" id="KW-0175">Coiled coil</keyword>
<dbReference type="Proteomes" id="UP001295684">
    <property type="component" value="Unassembled WGS sequence"/>
</dbReference>
<feature type="region of interest" description="Disordered" evidence="2">
    <location>
        <begin position="47"/>
        <end position="68"/>
    </location>
</feature>
<reference evidence="4" key="1">
    <citation type="submission" date="2023-07" db="EMBL/GenBank/DDBJ databases">
        <authorList>
            <consortium name="AG Swart"/>
            <person name="Singh M."/>
            <person name="Singh A."/>
            <person name="Seah K."/>
            <person name="Emmerich C."/>
        </authorList>
    </citation>
    <scope>NUCLEOTIDE SEQUENCE</scope>
    <source>
        <strain evidence="4">DP1</strain>
    </source>
</reference>